<keyword evidence="1" id="KW-0732">Signal</keyword>
<gene>
    <name evidence="2" type="ORF">EDC25_11740</name>
</gene>
<reference evidence="2 3" key="1">
    <citation type="submission" date="2019-03" db="EMBL/GenBank/DDBJ databases">
        <title>Genomic Encyclopedia of Type Strains, Phase IV (KMG-IV): sequencing the most valuable type-strain genomes for metagenomic binning, comparative biology and taxonomic classification.</title>
        <authorList>
            <person name="Goeker M."/>
        </authorList>
    </citation>
    <scope>NUCLEOTIDE SEQUENCE [LARGE SCALE GENOMIC DNA]</scope>
    <source>
        <strain evidence="2 3">DSM 21944</strain>
    </source>
</reference>
<comment type="caution">
    <text evidence="2">The sequence shown here is derived from an EMBL/GenBank/DDBJ whole genome shotgun (WGS) entry which is preliminary data.</text>
</comment>
<dbReference type="EMBL" id="SMAF01000017">
    <property type="protein sequence ID" value="TCS96029.1"/>
    <property type="molecule type" value="Genomic_DNA"/>
</dbReference>
<evidence type="ECO:0000313" key="2">
    <source>
        <dbReference type="EMBL" id="TCS96029.1"/>
    </source>
</evidence>
<dbReference type="AlphaFoldDB" id="A0A4R3L8N4"/>
<dbReference type="Proteomes" id="UP000294599">
    <property type="component" value="Unassembled WGS sequence"/>
</dbReference>
<dbReference type="SUPFAM" id="SSF63829">
    <property type="entry name" value="Calcium-dependent phosphotriesterase"/>
    <property type="match status" value="1"/>
</dbReference>
<feature type="chain" id="PRO_5020519574" description="Secreted protein with PEP-CTERM sorting signal" evidence="1">
    <location>
        <begin position="30"/>
        <end position="323"/>
    </location>
</feature>
<name>A0A4R3L8N4_9GAMM</name>
<sequence length="323" mass="33547">MYWVTVKRRLVAGCLACAFLGAVAAPAVAQSGYIVNAADPTSDGTHDNLWRVNLSDGSATRIGPLDIRVNSSVINSDVEGLALESANALYGIDDAIDALLSISPHNGLAVPFDRGSDNLRLGLSGSPLDPGLTFDCDGNLLMSSATRRTLYRLSRTTGQATVIGREGGLNAKIADIAVRGGDVYGIGIDGDEGLYRIDAQAGTAQRISSFGSTIRLANAGMDFDSSGRLWAIGHVIDNSGQPQPSRILRIDRDTGAVELGATTKTGVKSLAITPPRCNVPNPGSPGGTPDPAGVPFASTWMLLLLALGLGGLASRRLPPVRTD</sequence>
<keyword evidence="3" id="KW-1185">Reference proteome</keyword>
<evidence type="ECO:0000256" key="1">
    <source>
        <dbReference type="SAM" id="SignalP"/>
    </source>
</evidence>
<dbReference type="Gene3D" id="2.120.10.30">
    <property type="entry name" value="TolB, C-terminal domain"/>
    <property type="match status" value="1"/>
</dbReference>
<protein>
    <recommendedName>
        <fullName evidence="4">Secreted protein with PEP-CTERM sorting signal</fullName>
    </recommendedName>
</protein>
<proteinExistence type="predicted"/>
<feature type="signal peptide" evidence="1">
    <location>
        <begin position="1"/>
        <end position="29"/>
    </location>
</feature>
<accession>A0A4R3L8N4</accession>
<evidence type="ECO:0008006" key="4">
    <source>
        <dbReference type="Google" id="ProtNLM"/>
    </source>
</evidence>
<organism evidence="2 3">
    <name type="scientific">Pseudofulvimonas gallinarii</name>
    <dbReference type="NCBI Taxonomy" id="634155"/>
    <lineage>
        <taxon>Bacteria</taxon>
        <taxon>Pseudomonadati</taxon>
        <taxon>Pseudomonadota</taxon>
        <taxon>Gammaproteobacteria</taxon>
        <taxon>Lysobacterales</taxon>
        <taxon>Rhodanobacteraceae</taxon>
        <taxon>Pseudofulvimonas</taxon>
    </lineage>
</organism>
<evidence type="ECO:0000313" key="3">
    <source>
        <dbReference type="Proteomes" id="UP000294599"/>
    </source>
</evidence>
<dbReference type="InterPro" id="IPR011042">
    <property type="entry name" value="6-blade_b-propeller_TolB-like"/>
</dbReference>